<evidence type="ECO:0000256" key="10">
    <source>
        <dbReference type="SAM" id="Coils"/>
    </source>
</evidence>
<dbReference type="GeneTree" id="ENSGT00940000154127"/>
<dbReference type="InterPro" id="IPR022076">
    <property type="entry name" value="Limbin"/>
</dbReference>
<keyword evidence="9" id="KW-0966">Cell projection</keyword>
<evidence type="ECO:0000256" key="3">
    <source>
        <dbReference type="ARBA" id="ARBA00022475"/>
    </source>
</evidence>
<dbReference type="PANTHER" id="PTHR16795:SF14">
    <property type="entry name" value="LIMBIN"/>
    <property type="match status" value="1"/>
</dbReference>
<feature type="region of interest" description="Disordered" evidence="11">
    <location>
        <begin position="615"/>
        <end position="641"/>
    </location>
</feature>
<keyword evidence="4" id="KW-0963">Cytoplasm</keyword>
<dbReference type="Pfam" id="PF12297">
    <property type="entry name" value="EVC2_like"/>
    <property type="match status" value="1"/>
</dbReference>
<keyword evidence="8" id="KW-0206">Cytoskeleton</keyword>
<evidence type="ECO:0000256" key="2">
    <source>
        <dbReference type="ARBA" id="ARBA00004162"/>
    </source>
</evidence>
<feature type="coiled-coil region" evidence="10">
    <location>
        <begin position="653"/>
        <end position="680"/>
    </location>
</feature>
<evidence type="ECO:0000256" key="12">
    <source>
        <dbReference type="SAM" id="Phobius"/>
    </source>
</evidence>
<evidence type="ECO:0000256" key="11">
    <source>
        <dbReference type="SAM" id="MobiDB-lite"/>
    </source>
</evidence>
<keyword evidence="5 12" id="KW-0812">Transmembrane</keyword>
<keyword evidence="3" id="KW-1003">Cell membrane</keyword>
<feature type="compositionally biased region" description="Polar residues" evidence="11">
    <location>
        <begin position="974"/>
        <end position="984"/>
    </location>
</feature>
<keyword evidence="10" id="KW-0175">Coiled coil</keyword>
<reference evidence="13" key="2">
    <citation type="submission" date="2025-09" db="UniProtKB">
        <authorList>
            <consortium name="Ensembl"/>
        </authorList>
    </citation>
    <scope>IDENTIFICATION</scope>
</reference>
<name>A0A8C1B0G4_CYPCA</name>
<evidence type="ECO:0000256" key="9">
    <source>
        <dbReference type="ARBA" id="ARBA00023273"/>
    </source>
</evidence>
<dbReference type="GO" id="GO:0060170">
    <property type="term" value="C:ciliary membrane"/>
    <property type="evidence" value="ECO:0007669"/>
    <property type="project" value="TreeGrafter"/>
</dbReference>
<keyword evidence="7 12" id="KW-0472">Membrane</keyword>
<feature type="region of interest" description="Disordered" evidence="11">
    <location>
        <begin position="955"/>
        <end position="984"/>
    </location>
</feature>
<keyword evidence="6 12" id="KW-1133">Transmembrane helix</keyword>
<dbReference type="PANTHER" id="PTHR16795">
    <property type="entry name" value="LIMBIN/ELLIS-VAN CREVELD PROTEIN"/>
    <property type="match status" value="1"/>
</dbReference>
<accession>A0A8C1B0G4</accession>
<reference evidence="13" key="1">
    <citation type="submission" date="2025-08" db="UniProtKB">
        <authorList>
            <consortium name="Ensembl"/>
        </authorList>
    </citation>
    <scope>IDENTIFICATION</scope>
</reference>
<dbReference type="GO" id="GO:0007224">
    <property type="term" value="P:smoothened signaling pathway"/>
    <property type="evidence" value="ECO:0007669"/>
    <property type="project" value="InterPro"/>
</dbReference>
<feature type="compositionally biased region" description="Low complexity" evidence="11">
    <location>
        <begin position="618"/>
        <end position="629"/>
    </location>
</feature>
<keyword evidence="14" id="KW-1185">Reference proteome</keyword>
<organism evidence="13 14">
    <name type="scientific">Cyprinus carpio carpio</name>
    <dbReference type="NCBI Taxonomy" id="630221"/>
    <lineage>
        <taxon>Eukaryota</taxon>
        <taxon>Metazoa</taxon>
        <taxon>Chordata</taxon>
        <taxon>Craniata</taxon>
        <taxon>Vertebrata</taxon>
        <taxon>Euteleostomi</taxon>
        <taxon>Actinopterygii</taxon>
        <taxon>Neopterygii</taxon>
        <taxon>Teleostei</taxon>
        <taxon>Ostariophysi</taxon>
        <taxon>Cypriniformes</taxon>
        <taxon>Cyprinidae</taxon>
        <taxon>Cyprininae</taxon>
        <taxon>Cyprinus</taxon>
    </lineage>
</organism>
<feature type="region of interest" description="Disordered" evidence="11">
    <location>
        <begin position="845"/>
        <end position="887"/>
    </location>
</feature>
<protein>
    <recommendedName>
        <fullName evidence="15">Limbin</fullName>
    </recommendedName>
</protein>
<evidence type="ECO:0000256" key="1">
    <source>
        <dbReference type="ARBA" id="ARBA00004120"/>
    </source>
</evidence>
<evidence type="ECO:0000256" key="7">
    <source>
        <dbReference type="ARBA" id="ARBA00023136"/>
    </source>
</evidence>
<sequence>MSVKGNRDSELSTEILNLPAFLTFSNATQNDIHLFGPVIANFTVRINTTEQAGADRSLLLVGFMVSFLLTLLLASLGVVSVKYLRRRRLQSCAPHTRRSINEEAGPYECDITAAANEEAAFEDKFVDIVMLEDPQNMIQVLDSLQVSSVLRAAVWVERVRVQMFKGLLSVLLAGVRAAGHLSDPGERRVLGVINGQIVGMEGKVQEEHMARMAALAAQCNLETQEEMETQQHKHMSETAHAERLFQHAPLPQDVLEARSLLEKLHKEELKRLQKRLLVRHEHASAQAHRQQALRRRFELHKIFGEELEEAARTGELEKSTADKLLLQYYSRQDALEEVLDVLLANQRALLAERHVQRRFLLQSFQSLQAVTTEAFSSSARRIRDAQTHGECGFSQQCSDVHLEILRVKQNLEESVTRERSTIRCDIIKKRRQLLSEKVCEHWHQLQAASTSCDITVDQYLQKWKEILIYQSNELSELLNHLDEETAGRTRKMCLCLLQSSLAELKAHASARCPGSAQLLPQTEEIQERLQRLGKAAARELRSVQSCIRQQQQQELQQQRSIRDAFREYCSCVCACLRSLSREQSLRLQLECVKAACRLDRCLALPHVVCEFKRHDADPTVTPDDPAAAPTDEETERSEVTEQQCFQRRLQERLQKSDTQSDALQGALEEAELRLQQEELKWEESVNGRGCSSSDDEEEDVFMVDGGVAAVLQEALFRRQCLTDRVLWRNQTLEHQKDQLQLKRLQTYCEQDLEFTAALIKKSLMSVPDLHKVLRLLLPTVPEGELLSLVDALGPRAGESGSCSSLADRLRHDVLSRNLSDTPQHRDRDGDRFLKKRQKLLDKLLSGAGGSGVAEETQRRRRHRRELPVPEPSEETEAGPETRAGEEAWPEGVAAVEGAWPAGLAQDSLVPTWDGSEGVCPGGVAAAEGAWSVGVAQDSLMSAERLFVFRCVPPAAQQHTQTSHSRKKRNFLNFKKSSVAPQPNM</sequence>
<evidence type="ECO:0008006" key="15">
    <source>
        <dbReference type="Google" id="ProtNLM"/>
    </source>
</evidence>
<evidence type="ECO:0000256" key="8">
    <source>
        <dbReference type="ARBA" id="ARBA00023212"/>
    </source>
</evidence>
<evidence type="ECO:0000313" key="14">
    <source>
        <dbReference type="Proteomes" id="UP001108240"/>
    </source>
</evidence>
<dbReference type="Ensembl" id="ENSCCRT00000028410.2">
    <property type="protein sequence ID" value="ENSCCRP00000026188.2"/>
    <property type="gene ID" value="ENSCCRG00000060287.1"/>
</dbReference>
<evidence type="ECO:0000256" key="4">
    <source>
        <dbReference type="ARBA" id="ARBA00022490"/>
    </source>
</evidence>
<proteinExistence type="predicted"/>
<dbReference type="InterPro" id="IPR026501">
    <property type="entry name" value="Limbin/EVC"/>
</dbReference>
<evidence type="ECO:0000256" key="6">
    <source>
        <dbReference type="ARBA" id="ARBA00022989"/>
    </source>
</evidence>
<dbReference type="Proteomes" id="UP001108240">
    <property type="component" value="Unplaced"/>
</dbReference>
<evidence type="ECO:0000313" key="13">
    <source>
        <dbReference type="Ensembl" id="ENSCCRP00000026188.2"/>
    </source>
</evidence>
<comment type="subcellular location">
    <subcellularLocation>
        <location evidence="2">Cell membrane</location>
        <topology evidence="2">Single-pass membrane protein</topology>
    </subcellularLocation>
    <subcellularLocation>
        <location evidence="1">Cytoplasm</location>
        <location evidence="1">Cytoskeleton</location>
        <location evidence="1">Cilium basal body</location>
    </subcellularLocation>
</comment>
<dbReference type="GO" id="GO:0098797">
    <property type="term" value="C:plasma membrane protein complex"/>
    <property type="evidence" value="ECO:0007669"/>
    <property type="project" value="TreeGrafter"/>
</dbReference>
<dbReference type="AlphaFoldDB" id="A0A8C1B0G4"/>
<evidence type="ECO:0000256" key="5">
    <source>
        <dbReference type="ARBA" id="ARBA00022692"/>
    </source>
</evidence>
<feature type="transmembrane region" description="Helical" evidence="12">
    <location>
        <begin position="58"/>
        <end position="81"/>
    </location>
</feature>